<evidence type="ECO:0000256" key="3">
    <source>
        <dbReference type="SAM" id="MobiDB-lite"/>
    </source>
</evidence>
<evidence type="ECO:0000313" key="6">
    <source>
        <dbReference type="Proteomes" id="UP000440578"/>
    </source>
</evidence>
<sequence length="345" mass="36776">MNMQSNAPNGAASSMNGASMPTMPTKTPVSLLQELCAKRGITPKYDLIQVEGAVHQPTFLYKATVGEFMATGQGQSKKKAKHAVAKAVLDLVLGNQAAPPGAPMAPVQADSLGQLVSPYDDGIAGNPVGQLQELCMAYRLPPPVYEPVSEQGLPHERTFTIACRIGTALSETGVGKSKKIAKRQASNLLLTKLRELPPPPAAESADPAAAGGETMDQTAQRLAEHFSALRLSQIPSLTASDSVQVGQFHRGLKAATGDALTQLRDPKSSPGSWNCLQFLQDLAKEQNFQLTWIDVEEKSFDGRCQCLVQLSTLPVAVCYGVGEDADKARSDAAHNALQYLKIMIK</sequence>
<dbReference type="CDD" id="cd19862">
    <property type="entry name" value="DSRM_PRKRA-like_rpt1"/>
    <property type="match status" value="1"/>
</dbReference>
<feature type="domain" description="DRBM" evidence="4">
    <location>
        <begin position="27"/>
        <end position="94"/>
    </location>
</feature>
<keyword evidence="5" id="KW-0808">Transferase</keyword>
<dbReference type="GO" id="GO:0070578">
    <property type="term" value="C:RISC-loading complex"/>
    <property type="evidence" value="ECO:0007669"/>
    <property type="project" value="TreeGrafter"/>
</dbReference>
<dbReference type="GO" id="GO:0016301">
    <property type="term" value="F:kinase activity"/>
    <property type="evidence" value="ECO:0007669"/>
    <property type="project" value="UniProtKB-KW"/>
</dbReference>
<dbReference type="OrthoDB" id="10056847at2759"/>
<organism evidence="5 6">
    <name type="scientific">Amphibalanus amphitrite</name>
    <name type="common">Striped barnacle</name>
    <name type="synonym">Balanus amphitrite</name>
    <dbReference type="NCBI Taxonomy" id="1232801"/>
    <lineage>
        <taxon>Eukaryota</taxon>
        <taxon>Metazoa</taxon>
        <taxon>Ecdysozoa</taxon>
        <taxon>Arthropoda</taxon>
        <taxon>Crustacea</taxon>
        <taxon>Multicrustacea</taxon>
        <taxon>Cirripedia</taxon>
        <taxon>Thoracica</taxon>
        <taxon>Thoracicalcarea</taxon>
        <taxon>Balanomorpha</taxon>
        <taxon>Balanoidea</taxon>
        <taxon>Balanidae</taxon>
        <taxon>Amphibalaninae</taxon>
        <taxon>Amphibalanus</taxon>
    </lineage>
</organism>
<dbReference type="PANTHER" id="PTHR46205:SF3">
    <property type="entry name" value="LOQUACIOUS, ISOFORM B"/>
    <property type="match status" value="1"/>
</dbReference>
<evidence type="ECO:0000256" key="1">
    <source>
        <dbReference type="ARBA" id="ARBA00022884"/>
    </source>
</evidence>
<dbReference type="GO" id="GO:0016442">
    <property type="term" value="C:RISC complex"/>
    <property type="evidence" value="ECO:0007669"/>
    <property type="project" value="TreeGrafter"/>
</dbReference>
<dbReference type="PROSITE" id="PS50137">
    <property type="entry name" value="DS_RBD"/>
    <property type="match status" value="3"/>
</dbReference>
<dbReference type="GO" id="GO:0005634">
    <property type="term" value="C:nucleus"/>
    <property type="evidence" value="ECO:0007669"/>
    <property type="project" value="TreeGrafter"/>
</dbReference>
<dbReference type="FunFam" id="3.30.160.20:FF:000007">
    <property type="entry name" value="Double-stranded RNA-binding protein Staufen homolog 1"/>
    <property type="match status" value="2"/>
</dbReference>
<dbReference type="GO" id="GO:0070920">
    <property type="term" value="P:regulation of regulatory ncRNA processing"/>
    <property type="evidence" value="ECO:0007669"/>
    <property type="project" value="TreeGrafter"/>
</dbReference>
<dbReference type="EMBL" id="VIIS01001578">
    <property type="protein sequence ID" value="KAF0296230.1"/>
    <property type="molecule type" value="Genomic_DNA"/>
</dbReference>
<dbReference type="EMBL" id="VIIS01001578">
    <property type="protein sequence ID" value="KAF0296229.1"/>
    <property type="molecule type" value="Genomic_DNA"/>
</dbReference>
<dbReference type="GO" id="GO:0005737">
    <property type="term" value="C:cytoplasm"/>
    <property type="evidence" value="ECO:0007669"/>
    <property type="project" value="TreeGrafter"/>
</dbReference>
<dbReference type="SUPFAM" id="SSF54768">
    <property type="entry name" value="dsRNA-binding domain-like"/>
    <property type="match status" value="3"/>
</dbReference>
<feature type="region of interest" description="Disordered" evidence="3">
    <location>
        <begin position="1"/>
        <end position="23"/>
    </location>
</feature>
<dbReference type="InterPro" id="IPR014720">
    <property type="entry name" value="dsRBD_dom"/>
</dbReference>
<proteinExistence type="predicted"/>
<dbReference type="Gene3D" id="3.30.160.20">
    <property type="match status" value="3"/>
</dbReference>
<dbReference type="GO" id="GO:0030422">
    <property type="term" value="P:siRNA processing"/>
    <property type="evidence" value="ECO:0007669"/>
    <property type="project" value="TreeGrafter"/>
</dbReference>
<feature type="region of interest" description="Disordered" evidence="3">
    <location>
        <begin position="195"/>
        <end position="215"/>
    </location>
</feature>
<feature type="domain" description="DRBM" evidence="4">
    <location>
        <begin position="126"/>
        <end position="195"/>
    </location>
</feature>
<dbReference type="GO" id="GO:0003725">
    <property type="term" value="F:double-stranded RNA binding"/>
    <property type="evidence" value="ECO:0007669"/>
    <property type="project" value="TreeGrafter"/>
</dbReference>
<keyword evidence="1 2" id="KW-0694">RNA-binding</keyword>
<protein>
    <submittedName>
        <fullName evidence="5">Interferon-inducible double-stranded RNA-dependent protein kinase activator A A</fullName>
    </submittedName>
</protein>
<dbReference type="Proteomes" id="UP000440578">
    <property type="component" value="Unassembled WGS sequence"/>
</dbReference>
<evidence type="ECO:0000259" key="4">
    <source>
        <dbReference type="PROSITE" id="PS50137"/>
    </source>
</evidence>
<name>A0A6A4VXW9_AMPAM</name>
<dbReference type="Pfam" id="PF00035">
    <property type="entry name" value="dsrm"/>
    <property type="match status" value="2"/>
</dbReference>
<evidence type="ECO:0000313" key="5">
    <source>
        <dbReference type="EMBL" id="KAF0296230.1"/>
    </source>
</evidence>
<dbReference type="SMART" id="SM00358">
    <property type="entry name" value="DSRM"/>
    <property type="match status" value="2"/>
</dbReference>
<dbReference type="AlphaFoldDB" id="A0A6A4VXW9"/>
<keyword evidence="6" id="KW-1185">Reference proteome</keyword>
<dbReference type="GO" id="GO:0035197">
    <property type="term" value="F:siRNA binding"/>
    <property type="evidence" value="ECO:0007669"/>
    <property type="project" value="TreeGrafter"/>
</dbReference>
<feature type="domain" description="DRBM" evidence="4">
    <location>
        <begin position="274"/>
        <end position="342"/>
    </location>
</feature>
<accession>A0A6A4VXW9</accession>
<evidence type="ECO:0000256" key="2">
    <source>
        <dbReference type="PROSITE-ProRule" id="PRU00266"/>
    </source>
</evidence>
<dbReference type="CDD" id="cd19864">
    <property type="entry name" value="DSRM_PRKRA-like_rpt3"/>
    <property type="match status" value="1"/>
</dbReference>
<dbReference type="PANTHER" id="PTHR46205">
    <property type="entry name" value="LOQUACIOUS, ISOFORM B"/>
    <property type="match status" value="1"/>
</dbReference>
<dbReference type="InterPro" id="IPR051247">
    <property type="entry name" value="RLC_Component"/>
</dbReference>
<gene>
    <name evidence="5" type="primary">prkra-a_1</name>
    <name evidence="5" type="ORF">FJT64_006285</name>
</gene>
<comment type="caution">
    <text evidence="5">The sequence shown here is derived from an EMBL/GenBank/DDBJ whole genome shotgun (WGS) entry which is preliminary data.</text>
</comment>
<keyword evidence="5" id="KW-0418">Kinase</keyword>
<reference evidence="5 6" key="1">
    <citation type="submission" date="2019-07" db="EMBL/GenBank/DDBJ databases">
        <title>Draft genome assembly of a fouling barnacle, Amphibalanus amphitrite (Darwin, 1854): The first reference genome for Thecostraca.</title>
        <authorList>
            <person name="Kim W."/>
        </authorList>
    </citation>
    <scope>NUCLEOTIDE SEQUENCE [LARGE SCALE GENOMIC DNA]</scope>
    <source>
        <strain evidence="5">SNU_AA5</strain>
        <tissue evidence="5">Soma without cirri and trophi</tissue>
    </source>
</reference>